<evidence type="ECO:0000313" key="3">
    <source>
        <dbReference type="Proteomes" id="UP000525652"/>
    </source>
</evidence>
<evidence type="ECO:0000259" key="1">
    <source>
        <dbReference type="PROSITE" id="PS50206"/>
    </source>
</evidence>
<dbReference type="PROSITE" id="PS50206">
    <property type="entry name" value="RHODANESE_3"/>
    <property type="match status" value="1"/>
</dbReference>
<dbReference type="AlphaFoldDB" id="A0A7X1AZV3"/>
<name>A0A7X1AZV3_9BACT</name>
<comment type="caution">
    <text evidence="2">The sequence shown here is derived from an EMBL/GenBank/DDBJ whole genome shotgun (WGS) entry which is preliminary data.</text>
</comment>
<evidence type="ECO:0000313" key="2">
    <source>
        <dbReference type="EMBL" id="MBC2603041.1"/>
    </source>
</evidence>
<accession>A0A7X1AZV3</accession>
<dbReference type="CDD" id="cd00158">
    <property type="entry name" value="RHOD"/>
    <property type="match status" value="1"/>
</dbReference>
<dbReference type="InterPro" id="IPR001763">
    <property type="entry name" value="Rhodanese-like_dom"/>
</dbReference>
<dbReference type="EMBL" id="JACHVA010000116">
    <property type="protein sequence ID" value="MBC2603041.1"/>
    <property type="molecule type" value="Genomic_DNA"/>
</dbReference>
<organism evidence="2 3">
    <name type="scientific">Puniceicoccus vermicola</name>
    <dbReference type="NCBI Taxonomy" id="388746"/>
    <lineage>
        <taxon>Bacteria</taxon>
        <taxon>Pseudomonadati</taxon>
        <taxon>Verrucomicrobiota</taxon>
        <taxon>Opitutia</taxon>
        <taxon>Puniceicoccales</taxon>
        <taxon>Puniceicoccaceae</taxon>
        <taxon>Puniceicoccus</taxon>
    </lineage>
</organism>
<dbReference type="InterPro" id="IPR001307">
    <property type="entry name" value="Thiosulphate_STrfase_CS"/>
</dbReference>
<sequence>MESLSKLGMMALAVLVVGGMNWLVNPARPSWSEESLRDGEILLRDSRAAEGRVLWVDARSADEFAKEHIPGAILLNESDWGTLFRTCSMRGSPATELLSIVAA</sequence>
<keyword evidence="3" id="KW-1185">Reference proteome</keyword>
<reference evidence="2 3" key="1">
    <citation type="submission" date="2020-07" db="EMBL/GenBank/DDBJ databases">
        <authorList>
            <person name="Feng X."/>
        </authorList>
    </citation>
    <scope>NUCLEOTIDE SEQUENCE [LARGE SCALE GENOMIC DNA]</scope>
    <source>
        <strain evidence="2 3">JCM14086</strain>
    </source>
</reference>
<dbReference type="Pfam" id="PF00581">
    <property type="entry name" value="Rhodanese"/>
    <property type="match status" value="1"/>
</dbReference>
<dbReference type="RefSeq" id="WP_185693681.1">
    <property type="nucleotide sequence ID" value="NZ_JACHVA010000116.1"/>
</dbReference>
<dbReference type="SUPFAM" id="SSF52821">
    <property type="entry name" value="Rhodanese/Cell cycle control phosphatase"/>
    <property type="match status" value="1"/>
</dbReference>
<dbReference type="InterPro" id="IPR036873">
    <property type="entry name" value="Rhodanese-like_dom_sf"/>
</dbReference>
<dbReference type="GO" id="GO:0004792">
    <property type="term" value="F:thiosulfate-cyanide sulfurtransferase activity"/>
    <property type="evidence" value="ECO:0007669"/>
    <property type="project" value="InterPro"/>
</dbReference>
<dbReference type="PROSITE" id="PS00380">
    <property type="entry name" value="RHODANESE_1"/>
    <property type="match status" value="1"/>
</dbReference>
<gene>
    <name evidence="2" type="ORF">H5P30_14760</name>
</gene>
<dbReference type="Proteomes" id="UP000525652">
    <property type="component" value="Unassembled WGS sequence"/>
</dbReference>
<dbReference type="Gene3D" id="3.40.250.10">
    <property type="entry name" value="Rhodanese-like domain"/>
    <property type="match status" value="1"/>
</dbReference>
<feature type="domain" description="Rhodanese" evidence="1">
    <location>
        <begin position="49"/>
        <end position="75"/>
    </location>
</feature>
<proteinExistence type="predicted"/>
<protein>
    <submittedName>
        <fullName evidence="2">Rhodanese-like domain-containing protein</fullName>
    </submittedName>
</protein>